<dbReference type="AlphaFoldDB" id="A0A921LTX5"/>
<keyword evidence="1" id="KW-0732">Signal</keyword>
<dbReference type="RefSeq" id="WP_273190779.1">
    <property type="nucleotide sequence ID" value="NZ_DYUZ01000029.1"/>
</dbReference>
<feature type="signal peptide" evidence="1">
    <location>
        <begin position="1"/>
        <end position="20"/>
    </location>
</feature>
<feature type="chain" id="PRO_5039666352" description="DUF4252 domain-containing protein" evidence="1">
    <location>
        <begin position="21"/>
        <end position="173"/>
    </location>
</feature>
<name>A0A921LTX5_9ACTN</name>
<evidence type="ECO:0008006" key="4">
    <source>
        <dbReference type="Google" id="ProtNLM"/>
    </source>
</evidence>
<reference evidence="2" key="1">
    <citation type="journal article" date="2021" name="PeerJ">
        <title>Extensive microbial diversity within the chicken gut microbiome revealed by metagenomics and culture.</title>
        <authorList>
            <person name="Gilroy R."/>
            <person name="Ravi A."/>
            <person name="Getino M."/>
            <person name="Pursley I."/>
            <person name="Horton D.L."/>
            <person name="Alikhan N.F."/>
            <person name="Baker D."/>
            <person name="Gharbi K."/>
            <person name="Hall N."/>
            <person name="Watson M."/>
            <person name="Adriaenssens E.M."/>
            <person name="Foster-Nyarko E."/>
            <person name="Jarju S."/>
            <person name="Secka A."/>
            <person name="Antonio M."/>
            <person name="Oren A."/>
            <person name="Chaudhuri R.R."/>
            <person name="La Ragione R."/>
            <person name="Hildebrand F."/>
            <person name="Pallen M.J."/>
        </authorList>
    </citation>
    <scope>NUCLEOTIDE SEQUENCE</scope>
    <source>
        <strain evidence="2">ChiHjej13B12-9602</strain>
    </source>
</reference>
<evidence type="ECO:0000313" key="2">
    <source>
        <dbReference type="EMBL" id="HJG37786.1"/>
    </source>
</evidence>
<sequence>MKANLAIAAMLAAAITFPLSGCFGLPSMEEISTQASDLASQAEDVASQAQELADTLSNVEWGKVSRLVIKDAETGEVVRELTDQADIERAFSPLSGISGLAAEPDGSPEYTFELWQPETQRLGQSADDLNEIMVLEVTIYEGSPVVMIEVSPVGLSLHLSSQSAADALRALAE</sequence>
<comment type="caution">
    <text evidence="2">The sequence shown here is derived from an EMBL/GenBank/DDBJ whole genome shotgun (WGS) entry which is preliminary data.</text>
</comment>
<reference evidence="2" key="2">
    <citation type="submission" date="2021-09" db="EMBL/GenBank/DDBJ databases">
        <authorList>
            <person name="Gilroy R."/>
        </authorList>
    </citation>
    <scope>NUCLEOTIDE SEQUENCE</scope>
    <source>
        <strain evidence="2">ChiHjej13B12-9602</strain>
    </source>
</reference>
<evidence type="ECO:0000313" key="3">
    <source>
        <dbReference type="Proteomes" id="UP000753256"/>
    </source>
</evidence>
<organism evidence="2 3">
    <name type="scientific">Enorma phocaeensis</name>
    <dbReference type="NCBI Taxonomy" id="1871019"/>
    <lineage>
        <taxon>Bacteria</taxon>
        <taxon>Bacillati</taxon>
        <taxon>Actinomycetota</taxon>
        <taxon>Coriobacteriia</taxon>
        <taxon>Coriobacteriales</taxon>
        <taxon>Coriobacteriaceae</taxon>
        <taxon>Enorma</taxon>
    </lineage>
</organism>
<dbReference type="EMBL" id="DYUZ01000029">
    <property type="protein sequence ID" value="HJG37786.1"/>
    <property type="molecule type" value="Genomic_DNA"/>
</dbReference>
<protein>
    <recommendedName>
        <fullName evidence="4">DUF4252 domain-containing protein</fullName>
    </recommendedName>
</protein>
<gene>
    <name evidence="2" type="ORF">K8V70_08020</name>
</gene>
<proteinExistence type="predicted"/>
<accession>A0A921LTX5</accession>
<dbReference type="Proteomes" id="UP000753256">
    <property type="component" value="Unassembled WGS sequence"/>
</dbReference>
<evidence type="ECO:0000256" key="1">
    <source>
        <dbReference type="SAM" id="SignalP"/>
    </source>
</evidence>